<evidence type="ECO:0000256" key="4">
    <source>
        <dbReference type="ARBA" id="ARBA00022679"/>
    </source>
</evidence>
<dbReference type="InterPro" id="IPR015424">
    <property type="entry name" value="PyrdxlP-dep_Trfase"/>
</dbReference>
<dbReference type="STRING" id="856793.MICA_1604"/>
<dbReference type="KEGG" id="mai:MICA_1604"/>
<organism evidence="8 9">
    <name type="scientific">Micavibrio aeruginosavorus (strain ARL-13)</name>
    <dbReference type="NCBI Taxonomy" id="856793"/>
    <lineage>
        <taxon>Bacteria</taxon>
        <taxon>Pseudomonadati</taxon>
        <taxon>Bdellovibrionota</taxon>
        <taxon>Bdellovibrionia</taxon>
        <taxon>Bdellovibrionales</taxon>
        <taxon>Pseudobdellovibrionaceae</taxon>
        <taxon>Micavibrio</taxon>
    </lineage>
</organism>
<dbReference type="PANTHER" id="PTHR46383:SF1">
    <property type="entry name" value="ASPARTATE AMINOTRANSFERASE"/>
    <property type="match status" value="1"/>
</dbReference>
<dbReference type="OrthoDB" id="9763453at2"/>
<dbReference type="eggNOG" id="COG0436">
    <property type="taxonomic scope" value="Bacteria"/>
</dbReference>
<evidence type="ECO:0000256" key="5">
    <source>
        <dbReference type="ARBA" id="ARBA00022898"/>
    </source>
</evidence>
<keyword evidence="3 6" id="KW-0032">Aminotransferase</keyword>
<dbReference type="AlphaFoldDB" id="G2KPV0"/>
<dbReference type="SUPFAM" id="SSF53383">
    <property type="entry name" value="PLP-dependent transferases"/>
    <property type="match status" value="1"/>
</dbReference>
<comment type="cofactor">
    <cofactor evidence="1 6">
        <name>pyridoxal 5'-phosphate</name>
        <dbReference type="ChEBI" id="CHEBI:597326"/>
    </cofactor>
</comment>
<reference evidence="8 9" key="1">
    <citation type="journal article" date="2011" name="BMC Genomics">
        <title>Genomic insights into an obligate epibiotic bacterial predator: Micavibrio aeruginosavorus ARL-13.</title>
        <authorList>
            <person name="Wang Z."/>
            <person name="Kadouri D."/>
            <person name="Wu M."/>
        </authorList>
    </citation>
    <scope>NUCLEOTIDE SEQUENCE [LARGE SCALE GENOMIC DNA]</scope>
    <source>
        <strain evidence="8 9">ARL-13</strain>
    </source>
</reference>
<dbReference type="PANTHER" id="PTHR46383">
    <property type="entry name" value="ASPARTATE AMINOTRANSFERASE"/>
    <property type="match status" value="1"/>
</dbReference>
<dbReference type="GO" id="GO:0008483">
    <property type="term" value="F:transaminase activity"/>
    <property type="evidence" value="ECO:0007669"/>
    <property type="project" value="UniProtKB-KW"/>
</dbReference>
<dbReference type="Gene3D" id="3.40.640.10">
    <property type="entry name" value="Type I PLP-dependent aspartate aminotransferase-like (Major domain)"/>
    <property type="match status" value="1"/>
</dbReference>
<dbReference type="InterPro" id="IPR004839">
    <property type="entry name" value="Aminotransferase_I/II_large"/>
</dbReference>
<gene>
    <name evidence="8" type="ordered locus">MICA_1604</name>
</gene>
<comment type="similarity">
    <text evidence="2 6">Belongs to the class-I pyridoxal-phosphate-dependent aminotransferase family.</text>
</comment>
<dbReference type="EMBL" id="CP002382">
    <property type="protein sequence ID" value="AEP09919.1"/>
    <property type="molecule type" value="Genomic_DNA"/>
</dbReference>
<dbReference type="CDD" id="cd00609">
    <property type="entry name" value="AAT_like"/>
    <property type="match status" value="1"/>
</dbReference>
<dbReference type="InterPro" id="IPR015422">
    <property type="entry name" value="PyrdxlP-dep_Trfase_small"/>
</dbReference>
<dbReference type="PROSITE" id="PS00105">
    <property type="entry name" value="AA_TRANSFER_CLASS_1"/>
    <property type="match status" value="1"/>
</dbReference>
<evidence type="ECO:0000313" key="8">
    <source>
        <dbReference type="EMBL" id="AEP09919.1"/>
    </source>
</evidence>
<dbReference type="InterPro" id="IPR004838">
    <property type="entry name" value="NHTrfase_class1_PyrdxlP-BS"/>
</dbReference>
<keyword evidence="5" id="KW-0663">Pyridoxal phosphate</keyword>
<dbReference type="Proteomes" id="UP000009286">
    <property type="component" value="Chromosome"/>
</dbReference>
<dbReference type="InterPro" id="IPR015421">
    <property type="entry name" value="PyrdxlP-dep_Trfase_major"/>
</dbReference>
<evidence type="ECO:0000256" key="2">
    <source>
        <dbReference type="ARBA" id="ARBA00007441"/>
    </source>
</evidence>
<keyword evidence="9" id="KW-1185">Reference proteome</keyword>
<evidence type="ECO:0000256" key="1">
    <source>
        <dbReference type="ARBA" id="ARBA00001933"/>
    </source>
</evidence>
<sequence>MSILASRLSKIKPSPTIAVTTKAAELKAAGRDVIGLGAGEPDFDTPEWIKDAATAAMKAGQTKYTAVDGTPALKKAICEKFKRENGIEYTPDQVTVGTGGKQVLYNALMASLNPGDEVIIPAPYWVSYPDMTILAEGTPVFVECGEQHGFKLQAADLEKAITPKTKWLILNSPSNPTGAAYTKAELKALTDVLMKHPHVWLMTDDIYEHLVYDGFEFATPVQVEPRLKDRTLTVNGVSKAYAMTGWRIGYAAGPKELIKAMGGIQSHSTSNPSSISQAAAVAALNGDQTFLNEWRRVYKERRDLVVNMLNQAEGITCPTPEGAFYVYASCAGCIGAETPDGKVIQSDSDFVTYLLETEGVAAVQGAAFGLSPYFRISYATSNKDLTEACTRIQRACAALKKRAVA</sequence>
<accession>G2KPV0</accession>
<dbReference type="GO" id="GO:0006520">
    <property type="term" value="P:amino acid metabolic process"/>
    <property type="evidence" value="ECO:0007669"/>
    <property type="project" value="InterPro"/>
</dbReference>
<proteinExistence type="inferred from homology"/>
<dbReference type="FunFam" id="3.40.640.10:FF:000033">
    <property type="entry name" value="Aspartate aminotransferase"/>
    <property type="match status" value="1"/>
</dbReference>
<keyword evidence="4 6" id="KW-0808">Transferase</keyword>
<protein>
    <recommendedName>
        <fullName evidence="6">Aminotransferase</fullName>
        <ecNumber evidence="6">2.6.1.-</ecNumber>
    </recommendedName>
</protein>
<dbReference type="RefSeq" id="WP_014103142.1">
    <property type="nucleotide sequence ID" value="NC_016026.1"/>
</dbReference>
<name>G2KPV0_MICAA</name>
<evidence type="ECO:0000256" key="3">
    <source>
        <dbReference type="ARBA" id="ARBA00022576"/>
    </source>
</evidence>
<feature type="domain" description="Aminotransferase class I/classII large" evidence="7">
    <location>
        <begin position="32"/>
        <end position="392"/>
    </location>
</feature>
<dbReference type="Pfam" id="PF00155">
    <property type="entry name" value="Aminotran_1_2"/>
    <property type="match status" value="1"/>
</dbReference>
<evidence type="ECO:0000259" key="7">
    <source>
        <dbReference type="Pfam" id="PF00155"/>
    </source>
</evidence>
<dbReference type="EC" id="2.6.1.-" evidence="6"/>
<dbReference type="Gene3D" id="3.90.1150.10">
    <property type="entry name" value="Aspartate Aminotransferase, domain 1"/>
    <property type="match status" value="1"/>
</dbReference>
<dbReference type="HOGENOM" id="CLU_017584_4_3_5"/>
<evidence type="ECO:0000313" key="9">
    <source>
        <dbReference type="Proteomes" id="UP000009286"/>
    </source>
</evidence>
<evidence type="ECO:0000256" key="6">
    <source>
        <dbReference type="RuleBase" id="RU000481"/>
    </source>
</evidence>
<dbReference type="InterPro" id="IPR050596">
    <property type="entry name" value="AspAT/PAT-like"/>
</dbReference>
<dbReference type="GO" id="GO:0030170">
    <property type="term" value="F:pyridoxal phosphate binding"/>
    <property type="evidence" value="ECO:0007669"/>
    <property type="project" value="InterPro"/>
</dbReference>